<dbReference type="PANTHER" id="PTHR13794">
    <property type="entry name" value="ENOLASE SUPERFAMILY, MANDELATE RACEMASE"/>
    <property type="match status" value="1"/>
</dbReference>
<sequence length="150" mass="16373">MLRAARRSVRIATGENHYTASGFLPFVQADAIDVLQADVSRAGGITEVNKIQAMARAHHLQWNPHTFNDILTVVSNLHLVAASPHPAMFEWDVTYNELMTHLTTEPIEVVDGLLHPPTGNGLGVEIDEDFVADHVWAGERSIGTGAGMRV</sequence>
<dbReference type="Pfam" id="PF13378">
    <property type="entry name" value="MR_MLE_C"/>
    <property type="match status" value="1"/>
</dbReference>
<proteinExistence type="predicted"/>
<evidence type="ECO:0000259" key="4">
    <source>
        <dbReference type="Pfam" id="PF13378"/>
    </source>
</evidence>
<dbReference type="PANTHER" id="PTHR13794:SF58">
    <property type="entry name" value="MITOCHONDRIAL ENOLASE SUPERFAMILY MEMBER 1"/>
    <property type="match status" value="1"/>
</dbReference>
<keyword evidence="3" id="KW-0460">Magnesium</keyword>
<protein>
    <submittedName>
        <fullName evidence="5">Unannotated protein</fullName>
    </submittedName>
</protein>
<evidence type="ECO:0000313" key="5">
    <source>
        <dbReference type="EMBL" id="CAB4903560.1"/>
    </source>
</evidence>
<comment type="cofactor">
    <cofactor evidence="1">
        <name>Mg(2+)</name>
        <dbReference type="ChEBI" id="CHEBI:18420"/>
    </cofactor>
</comment>
<evidence type="ECO:0000256" key="2">
    <source>
        <dbReference type="ARBA" id="ARBA00022723"/>
    </source>
</evidence>
<keyword evidence="2" id="KW-0479">Metal-binding</keyword>
<evidence type="ECO:0000256" key="3">
    <source>
        <dbReference type="ARBA" id="ARBA00022842"/>
    </source>
</evidence>
<feature type="domain" description="Enolase C-terminal" evidence="4">
    <location>
        <begin position="5"/>
        <end position="129"/>
    </location>
</feature>
<evidence type="ECO:0000256" key="1">
    <source>
        <dbReference type="ARBA" id="ARBA00001946"/>
    </source>
</evidence>
<accession>A0A6J7GGJ7</accession>
<reference evidence="5" key="1">
    <citation type="submission" date="2020-05" db="EMBL/GenBank/DDBJ databases">
        <authorList>
            <person name="Chiriac C."/>
            <person name="Salcher M."/>
            <person name="Ghai R."/>
            <person name="Kavagutti S V."/>
        </authorList>
    </citation>
    <scope>NUCLEOTIDE SEQUENCE</scope>
</reference>
<dbReference type="Gene3D" id="3.20.20.120">
    <property type="entry name" value="Enolase-like C-terminal domain"/>
    <property type="match status" value="1"/>
</dbReference>
<dbReference type="SUPFAM" id="SSF51604">
    <property type="entry name" value="Enolase C-terminal domain-like"/>
    <property type="match status" value="1"/>
</dbReference>
<dbReference type="GO" id="GO:0016836">
    <property type="term" value="F:hydro-lyase activity"/>
    <property type="evidence" value="ECO:0007669"/>
    <property type="project" value="TreeGrafter"/>
</dbReference>
<dbReference type="InterPro" id="IPR036849">
    <property type="entry name" value="Enolase-like_C_sf"/>
</dbReference>
<dbReference type="AlphaFoldDB" id="A0A6J7GGJ7"/>
<dbReference type="EMBL" id="CAFBMK010000027">
    <property type="protein sequence ID" value="CAB4903560.1"/>
    <property type="molecule type" value="Genomic_DNA"/>
</dbReference>
<dbReference type="InterPro" id="IPR029065">
    <property type="entry name" value="Enolase_C-like"/>
</dbReference>
<dbReference type="GO" id="GO:0000287">
    <property type="term" value="F:magnesium ion binding"/>
    <property type="evidence" value="ECO:0007669"/>
    <property type="project" value="TreeGrafter"/>
</dbReference>
<organism evidence="5">
    <name type="scientific">freshwater metagenome</name>
    <dbReference type="NCBI Taxonomy" id="449393"/>
    <lineage>
        <taxon>unclassified sequences</taxon>
        <taxon>metagenomes</taxon>
        <taxon>ecological metagenomes</taxon>
    </lineage>
</organism>
<dbReference type="InterPro" id="IPR046945">
    <property type="entry name" value="RHMD-like"/>
</dbReference>
<name>A0A6J7GGJ7_9ZZZZ</name>
<gene>
    <name evidence="5" type="ORF">UFOPK3564_00734</name>
</gene>
<dbReference type="GO" id="GO:0016052">
    <property type="term" value="P:carbohydrate catabolic process"/>
    <property type="evidence" value="ECO:0007669"/>
    <property type="project" value="TreeGrafter"/>
</dbReference>